<accession>A0A835QUR7</accession>
<proteinExistence type="predicted"/>
<evidence type="ECO:0000313" key="2">
    <source>
        <dbReference type="EMBL" id="KAG0474207.1"/>
    </source>
</evidence>
<dbReference type="OrthoDB" id="726314at2759"/>
<dbReference type="PANTHER" id="PTHR34287">
    <property type="entry name" value="OS06G0551500 PROTEIN-RELATED"/>
    <property type="match status" value="1"/>
</dbReference>
<evidence type="ECO:0000256" key="1">
    <source>
        <dbReference type="SAM" id="MobiDB-lite"/>
    </source>
</evidence>
<dbReference type="Proteomes" id="UP000636800">
    <property type="component" value="Chromosome 7"/>
</dbReference>
<organism evidence="2 3">
    <name type="scientific">Vanilla planifolia</name>
    <name type="common">Vanilla</name>
    <dbReference type="NCBI Taxonomy" id="51239"/>
    <lineage>
        <taxon>Eukaryota</taxon>
        <taxon>Viridiplantae</taxon>
        <taxon>Streptophyta</taxon>
        <taxon>Embryophyta</taxon>
        <taxon>Tracheophyta</taxon>
        <taxon>Spermatophyta</taxon>
        <taxon>Magnoliopsida</taxon>
        <taxon>Liliopsida</taxon>
        <taxon>Asparagales</taxon>
        <taxon>Orchidaceae</taxon>
        <taxon>Vanilloideae</taxon>
        <taxon>Vanilleae</taxon>
        <taxon>Vanilla</taxon>
    </lineage>
</organism>
<sequence>MVEYLEPSMSEHLLCKFPDDSAFGFDYFQSAIWSPLLPRGLCGPCSSYQDKRPREPRNRKRKAKQGSFKKRLEFSPNPTPKRSSKQAWNGLFKAAATRFKSRRFHSLKKLLPILWDSSLKGLSRNV</sequence>
<dbReference type="EMBL" id="JADCNL010000007">
    <property type="protein sequence ID" value="KAG0474207.1"/>
    <property type="molecule type" value="Genomic_DNA"/>
</dbReference>
<keyword evidence="3" id="KW-1185">Reference proteome</keyword>
<comment type="caution">
    <text evidence="2">The sequence shown here is derived from an EMBL/GenBank/DDBJ whole genome shotgun (WGS) entry which is preliminary data.</text>
</comment>
<gene>
    <name evidence="2" type="ORF">HPP92_016064</name>
</gene>
<dbReference type="AlphaFoldDB" id="A0A835QUR7"/>
<evidence type="ECO:0000313" key="3">
    <source>
        <dbReference type="Proteomes" id="UP000636800"/>
    </source>
</evidence>
<feature type="region of interest" description="Disordered" evidence="1">
    <location>
        <begin position="47"/>
        <end position="87"/>
    </location>
</feature>
<name>A0A835QUR7_VANPL</name>
<protein>
    <submittedName>
        <fullName evidence="2">Uncharacterized protein</fullName>
    </submittedName>
</protein>
<reference evidence="2 3" key="1">
    <citation type="journal article" date="2020" name="Nat. Food">
        <title>A phased Vanilla planifolia genome enables genetic improvement of flavour and production.</title>
        <authorList>
            <person name="Hasing T."/>
            <person name="Tang H."/>
            <person name="Brym M."/>
            <person name="Khazi F."/>
            <person name="Huang T."/>
            <person name="Chambers A.H."/>
        </authorList>
    </citation>
    <scope>NUCLEOTIDE SEQUENCE [LARGE SCALE GENOMIC DNA]</scope>
    <source>
        <tissue evidence="2">Leaf</tissue>
    </source>
</reference>
<feature type="compositionally biased region" description="Basic residues" evidence="1">
    <location>
        <begin position="57"/>
        <end position="69"/>
    </location>
</feature>
<dbReference type="PANTHER" id="PTHR34287:SF4">
    <property type="entry name" value="OS04G0504200 PROTEIN"/>
    <property type="match status" value="1"/>
</dbReference>